<keyword evidence="1" id="KW-0812">Transmembrane</keyword>
<organism evidence="2 3">
    <name type="scientific">Exiguobacterium undae</name>
    <dbReference type="NCBI Taxonomy" id="169177"/>
    <lineage>
        <taxon>Bacteria</taxon>
        <taxon>Bacillati</taxon>
        <taxon>Bacillota</taxon>
        <taxon>Bacilli</taxon>
        <taxon>Bacillales</taxon>
        <taxon>Bacillales Family XII. Incertae Sedis</taxon>
        <taxon>Exiguobacterium</taxon>
    </lineage>
</organism>
<evidence type="ECO:0008006" key="4">
    <source>
        <dbReference type="Google" id="ProtNLM"/>
    </source>
</evidence>
<sequence>MMRIIGLLSLFIPGVIGAIGIKLMRDSVFLKAQFPFRYLGDSAYVYVLQGFTGLVLAIGGIGFVAGYVFYRDRKRGKVSDRYQNPKK</sequence>
<reference evidence="2 3" key="1">
    <citation type="submission" date="2016-03" db="EMBL/GenBank/DDBJ databases">
        <authorList>
            <person name="Cho S.-Y."/>
            <person name="Lim S."/>
            <person name="Kim H."/>
            <person name="Soh E.H."/>
            <person name="Moon J.S."/>
        </authorList>
    </citation>
    <scope>NUCLEOTIDE SEQUENCE [LARGE SCALE GENOMIC DNA]</scope>
    <source>
        <strain evidence="2 3">KCTC 3810</strain>
    </source>
</reference>
<evidence type="ECO:0000313" key="3">
    <source>
        <dbReference type="Proteomes" id="UP000078447"/>
    </source>
</evidence>
<accession>A0ABX2VEB5</accession>
<gene>
    <name evidence="2" type="ORF">A3783_08905</name>
</gene>
<evidence type="ECO:0000256" key="1">
    <source>
        <dbReference type="SAM" id="Phobius"/>
    </source>
</evidence>
<keyword evidence="1" id="KW-1133">Transmembrane helix</keyword>
<evidence type="ECO:0000313" key="2">
    <source>
        <dbReference type="EMBL" id="OAN16036.1"/>
    </source>
</evidence>
<feature type="transmembrane region" description="Helical" evidence="1">
    <location>
        <begin position="43"/>
        <end position="70"/>
    </location>
</feature>
<dbReference type="InterPro" id="IPR020138">
    <property type="entry name" value="Uncharacterised_YqzF"/>
</dbReference>
<dbReference type="Proteomes" id="UP000078447">
    <property type="component" value="Unassembled WGS sequence"/>
</dbReference>
<proteinExistence type="predicted"/>
<name>A0ABX2VEB5_9BACL</name>
<keyword evidence="3" id="KW-1185">Reference proteome</keyword>
<comment type="caution">
    <text evidence="2">The sequence shown here is derived from an EMBL/GenBank/DDBJ whole genome shotgun (WGS) entry which is preliminary data.</text>
</comment>
<dbReference type="EMBL" id="LVVL01000001">
    <property type="protein sequence ID" value="OAN16036.1"/>
    <property type="molecule type" value="Genomic_DNA"/>
</dbReference>
<protein>
    <recommendedName>
        <fullName evidence="4">DUF2627 domain-containing protein</fullName>
    </recommendedName>
</protein>
<dbReference type="Pfam" id="PF11118">
    <property type="entry name" value="DUF2627"/>
    <property type="match status" value="1"/>
</dbReference>
<keyword evidence="1" id="KW-0472">Membrane</keyword>